<dbReference type="PANTHER" id="PTHR46394:SF1">
    <property type="entry name" value="PNPLA DOMAIN-CONTAINING PROTEIN"/>
    <property type="match status" value="1"/>
</dbReference>
<dbReference type="InterPro" id="IPR002048">
    <property type="entry name" value="EF_hand_dom"/>
</dbReference>
<feature type="active site" description="Proton acceptor" evidence="3">
    <location>
        <position position="232"/>
    </location>
</feature>
<dbReference type="CDD" id="cd07207">
    <property type="entry name" value="Pat_ExoU_VipD_like"/>
    <property type="match status" value="1"/>
</dbReference>
<evidence type="ECO:0000259" key="5">
    <source>
        <dbReference type="PROSITE" id="PS51635"/>
    </source>
</evidence>
<keyword evidence="1" id="KW-0106">Calcium</keyword>
<dbReference type="PROSITE" id="PS50222">
    <property type="entry name" value="EF_HAND_2"/>
    <property type="match status" value="1"/>
</dbReference>
<evidence type="ECO:0000313" key="6">
    <source>
        <dbReference type="EMBL" id="KAK0061169.1"/>
    </source>
</evidence>
<feature type="domain" description="PNPLA" evidence="5">
    <location>
        <begin position="54"/>
        <end position="245"/>
    </location>
</feature>
<dbReference type="Gene3D" id="1.10.238.10">
    <property type="entry name" value="EF-hand"/>
    <property type="match status" value="1"/>
</dbReference>
<evidence type="ECO:0000256" key="3">
    <source>
        <dbReference type="PROSITE-ProRule" id="PRU01161"/>
    </source>
</evidence>
<dbReference type="InterPro" id="IPR052580">
    <property type="entry name" value="Lipid_Hydrolase"/>
</dbReference>
<gene>
    <name evidence="6" type="ORF">Bpfe_009330</name>
</gene>
<keyword evidence="7" id="KW-1185">Reference proteome</keyword>
<dbReference type="Gene3D" id="3.40.1090.10">
    <property type="entry name" value="Cytosolic phospholipase A2 catalytic domain"/>
    <property type="match status" value="2"/>
</dbReference>
<keyword evidence="2 3" id="KW-0443">Lipid metabolism</keyword>
<keyword evidence="3" id="KW-0378">Hydrolase</keyword>
<dbReference type="SUPFAM" id="SSF52151">
    <property type="entry name" value="FabD/lysophospholipase-like"/>
    <property type="match status" value="1"/>
</dbReference>
<feature type="domain" description="EF-hand" evidence="4">
    <location>
        <begin position="386"/>
        <end position="421"/>
    </location>
</feature>
<feature type="active site" description="Nucleophile" evidence="3">
    <location>
        <position position="89"/>
    </location>
</feature>
<dbReference type="PROSITE" id="PS51635">
    <property type="entry name" value="PNPLA"/>
    <property type="match status" value="1"/>
</dbReference>
<feature type="short sequence motif" description="GXGXXG" evidence="3">
    <location>
        <begin position="58"/>
        <end position="63"/>
    </location>
</feature>
<proteinExistence type="predicted"/>
<dbReference type="InterPro" id="IPR018247">
    <property type="entry name" value="EF_Hand_1_Ca_BS"/>
</dbReference>
<dbReference type="GO" id="GO:0016042">
    <property type="term" value="P:lipid catabolic process"/>
    <property type="evidence" value="ECO:0007669"/>
    <property type="project" value="UniProtKB-UniRule"/>
</dbReference>
<accession>A0AAD8BUN0</accession>
<dbReference type="GO" id="GO:0016787">
    <property type="term" value="F:hydrolase activity"/>
    <property type="evidence" value="ECO:0007669"/>
    <property type="project" value="UniProtKB-UniRule"/>
</dbReference>
<evidence type="ECO:0000259" key="4">
    <source>
        <dbReference type="PROSITE" id="PS50222"/>
    </source>
</evidence>
<organism evidence="6 7">
    <name type="scientific">Biomphalaria pfeifferi</name>
    <name type="common">Bloodfluke planorb</name>
    <name type="synonym">Freshwater snail</name>
    <dbReference type="NCBI Taxonomy" id="112525"/>
    <lineage>
        <taxon>Eukaryota</taxon>
        <taxon>Metazoa</taxon>
        <taxon>Spiralia</taxon>
        <taxon>Lophotrochozoa</taxon>
        <taxon>Mollusca</taxon>
        <taxon>Gastropoda</taxon>
        <taxon>Heterobranchia</taxon>
        <taxon>Euthyneura</taxon>
        <taxon>Panpulmonata</taxon>
        <taxon>Hygrophila</taxon>
        <taxon>Lymnaeoidea</taxon>
        <taxon>Planorbidae</taxon>
        <taxon>Biomphalaria</taxon>
    </lineage>
</organism>
<dbReference type="Pfam" id="PF01734">
    <property type="entry name" value="Patatin"/>
    <property type="match status" value="1"/>
</dbReference>
<dbReference type="SUPFAM" id="SSF47473">
    <property type="entry name" value="EF-hand"/>
    <property type="match status" value="1"/>
</dbReference>
<keyword evidence="3" id="KW-0442">Lipid degradation</keyword>
<dbReference type="SMART" id="SM00054">
    <property type="entry name" value="EFh"/>
    <property type="match status" value="1"/>
</dbReference>
<dbReference type="GO" id="GO:0005509">
    <property type="term" value="F:calcium ion binding"/>
    <property type="evidence" value="ECO:0007669"/>
    <property type="project" value="InterPro"/>
</dbReference>
<dbReference type="PROSITE" id="PS00018">
    <property type="entry name" value="EF_HAND_1"/>
    <property type="match status" value="1"/>
</dbReference>
<protein>
    <recommendedName>
        <fullName evidence="8">PNPLA domain-containing protein</fullName>
    </recommendedName>
</protein>
<sequence length="526" mass="60280">MRIRQKSLQILEERALDKERKEDALQGPAKELSQEDIAASLVQIEDYEFPFENLIFEGGGNKGTSYVGCLQCLEDIGLVSQIKRFAGSSIGSITAALIALGYTSSEIDGYMSKNKEDMIFDHSFGYLSLLPNLLKDFGWNPGNGIYKWFGDMIQRKSAVGNPDMTFLDLYKERKKELCVVVTNVNQMREEYCHIKTTPNMPIRDALRMSMAIPGVFAAIFHQNNGERDIYVDGGVVCSYPLHCFDGWYLSMSPDDTFLQKIAPLSNLHNIMLERFREKNLKSLGFLLYDDSELEVIRFKLEKRVGSTEPQKPRVETKLYKQWLHKMKRSTNAMEEHGRVVEAFDAFMKALRKHSLVDKEFISEKDLADALQDKDVFHEEYSDLLFGPNISVDKAFQMLDKDSNGQISFIELLQFIEAHGIKMQAKFQGSRRTEVKNLSQFFSAVGNTLMSNLAYLFLKENDEDRTVGINTGHIQTLDYTLETADKEFVIQRGYNATKAFLQYYVVQNPQTKKKPRTDTMNQPIKEN</sequence>
<evidence type="ECO:0008006" key="8">
    <source>
        <dbReference type="Google" id="ProtNLM"/>
    </source>
</evidence>
<reference evidence="6" key="1">
    <citation type="journal article" date="2023" name="PLoS Negl. Trop. Dis.">
        <title>A genome sequence for Biomphalaria pfeifferi, the major vector snail for the human-infecting parasite Schistosoma mansoni.</title>
        <authorList>
            <person name="Bu L."/>
            <person name="Lu L."/>
            <person name="Laidemitt M.R."/>
            <person name="Zhang S.M."/>
            <person name="Mutuku M."/>
            <person name="Mkoji G."/>
            <person name="Steinauer M."/>
            <person name="Loker E.S."/>
        </authorList>
    </citation>
    <scope>NUCLEOTIDE SEQUENCE</scope>
    <source>
        <strain evidence="6">KasaAsao</strain>
    </source>
</reference>
<dbReference type="InterPro" id="IPR002641">
    <property type="entry name" value="PNPLA_dom"/>
</dbReference>
<dbReference type="AlphaFoldDB" id="A0AAD8BUN0"/>
<feature type="short sequence motif" description="DGA/G" evidence="3">
    <location>
        <begin position="232"/>
        <end position="234"/>
    </location>
</feature>
<feature type="short sequence motif" description="GXSXG" evidence="3">
    <location>
        <begin position="87"/>
        <end position="91"/>
    </location>
</feature>
<name>A0AAD8BUN0_BIOPF</name>
<comment type="caution">
    <text evidence="6">The sequence shown here is derived from an EMBL/GenBank/DDBJ whole genome shotgun (WGS) entry which is preliminary data.</text>
</comment>
<reference evidence="6" key="2">
    <citation type="submission" date="2023-04" db="EMBL/GenBank/DDBJ databases">
        <authorList>
            <person name="Bu L."/>
            <person name="Lu L."/>
            <person name="Laidemitt M.R."/>
            <person name="Zhang S.M."/>
            <person name="Mutuku M."/>
            <person name="Mkoji G."/>
            <person name="Steinauer M."/>
            <person name="Loker E.S."/>
        </authorList>
    </citation>
    <scope>NUCLEOTIDE SEQUENCE</scope>
    <source>
        <strain evidence="6">KasaAsao</strain>
        <tissue evidence="6">Whole Snail</tissue>
    </source>
</reference>
<evidence type="ECO:0000256" key="2">
    <source>
        <dbReference type="ARBA" id="ARBA00023098"/>
    </source>
</evidence>
<evidence type="ECO:0000256" key="1">
    <source>
        <dbReference type="ARBA" id="ARBA00022837"/>
    </source>
</evidence>
<dbReference type="InterPro" id="IPR011992">
    <property type="entry name" value="EF-hand-dom_pair"/>
</dbReference>
<evidence type="ECO:0000313" key="7">
    <source>
        <dbReference type="Proteomes" id="UP001233172"/>
    </source>
</evidence>
<dbReference type="PANTHER" id="PTHR46394">
    <property type="entry name" value="ANNEXIN"/>
    <property type="match status" value="1"/>
</dbReference>
<dbReference type="InterPro" id="IPR016035">
    <property type="entry name" value="Acyl_Trfase/lysoPLipase"/>
</dbReference>
<dbReference type="Proteomes" id="UP001233172">
    <property type="component" value="Unassembled WGS sequence"/>
</dbReference>
<dbReference type="EMBL" id="JASAOG010000031">
    <property type="protein sequence ID" value="KAK0061169.1"/>
    <property type="molecule type" value="Genomic_DNA"/>
</dbReference>